<organism evidence="2 3">
    <name type="scientific">Elysia crispata</name>
    <name type="common">lettuce slug</name>
    <dbReference type="NCBI Taxonomy" id="231223"/>
    <lineage>
        <taxon>Eukaryota</taxon>
        <taxon>Metazoa</taxon>
        <taxon>Spiralia</taxon>
        <taxon>Lophotrochozoa</taxon>
        <taxon>Mollusca</taxon>
        <taxon>Gastropoda</taxon>
        <taxon>Heterobranchia</taxon>
        <taxon>Euthyneura</taxon>
        <taxon>Panpulmonata</taxon>
        <taxon>Sacoglossa</taxon>
        <taxon>Placobranchoidea</taxon>
        <taxon>Plakobranchidae</taxon>
        <taxon>Elysia</taxon>
    </lineage>
</organism>
<accession>A0AAE0YCN2</accession>
<evidence type="ECO:0000313" key="3">
    <source>
        <dbReference type="Proteomes" id="UP001283361"/>
    </source>
</evidence>
<evidence type="ECO:0000313" key="2">
    <source>
        <dbReference type="EMBL" id="KAK3740509.1"/>
    </source>
</evidence>
<reference evidence="2" key="1">
    <citation type="journal article" date="2023" name="G3 (Bethesda)">
        <title>A reference genome for the long-term kleptoplast-retaining sea slug Elysia crispata morphotype clarki.</title>
        <authorList>
            <person name="Eastman K.E."/>
            <person name="Pendleton A.L."/>
            <person name="Shaikh M.A."/>
            <person name="Suttiyut T."/>
            <person name="Ogas R."/>
            <person name="Tomko P."/>
            <person name="Gavelis G."/>
            <person name="Widhalm J.R."/>
            <person name="Wisecaver J.H."/>
        </authorList>
    </citation>
    <scope>NUCLEOTIDE SEQUENCE</scope>
    <source>
        <strain evidence="2">ECLA1</strain>
    </source>
</reference>
<comment type="caution">
    <text evidence="2">The sequence shown here is derived from an EMBL/GenBank/DDBJ whole genome shotgun (WGS) entry which is preliminary data.</text>
</comment>
<proteinExistence type="predicted"/>
<keyword evidence="3" id="KW-1185">Reference proteome</keyword>
<sequence length="180" mass="19804">MAEIVRNTPLAALHSDRHKTPRPVFSSPHCPAGKLAPLFARAPRGSAALLAPMIPNRKLRRQRGKRLAVVLLAERLRGKKLAAVLLAERLRGKKLAAVLMAERLGGKKLAVVLLAEKLRGKKLAAVLLAERLGGKKLADVLLGLSIYLISRMVYDFAAVNSRRRWRLRIKSAPFGAEECE</sequence>
<feature type="region of interest" description="Disordered" evidence="1">
    <location>
        <begin position="1"/>
        <end position="27"/>
    </location>
</feature>
<dbReference type="EMBL" id="JAWDGP010006468">
    <property type="protein sequence ID" value="KAK3740509.1"/>
    <property type="molecule type" value="Genomic_DNA"/>
</dbReference>
<dbReference type="Proteomes" id="UP001283361">
    <property type="component" value="Unassembled WGS sequence"/>
</dbReference>
<gene>
    <name evidence="2" type="ORF">RRG08_000496</name>
</gene>
<protein>
    <submittedName>
        <fullName evidence="2">Uncharacterized protein</fullName>
    </submittedName>
</protein>
<name>A0AAE0YCN2_9GAST</name>
<evidence type="ECO:0000256" key="1">
    <source>
        <dbReference type="SAM" id="MobiDB-lite"/>
    </source>
</evidence>
<dbReference type="AlphaFoldDB" id="A0AAE0YCN2"/>